<dbReference type="AlphaFoldDB" id="A0AAD1XR32"/>
<evidence type="ECO:0000256" key="2">
    <source>
        <dbReference type="SAM" id="MobiDB-lite"/>
    </source>
</evidence>
<feature type="coiled-coil region" evidence="1">
    <location>
        <begin position="104"/>
        <end position="162"/>
    </location>
</feature>
<keyword evidence="1" id="KW-0175">Coiled coil</keyword>
<dbReference type="Gene3D" id="3.80.10.10">
    <property type="entry name" value="Ribonuclease Inhibitor"/>
    <property type="match status" value="1"/>
</dbReference>
<feature type="compositionally biased region" description="Basic residues" evidence="2">
    <location>
        <begin position="62"/>
        <end position="80"/>
    </location>
</feature>
<sequence length="537" mass="62623">MDKMKFRLNKELTYPAEKFRRNDIEVPKNKITLKRTMKFQKTMKVQNTIKQRSEVLSMNSKSRTHVKKVSSKSSLKKPLTKSKESSLKPPPKKLVFEDTPKKFKENLKGQLKIVNAQIEKMNNSVEIPQKQKFLRDFDKEIHNERDERIRRSNQEFKQLNENILGHNIKIVENSLVDDSDILPNHRKGIPSAMRISSEMQKKDNLRKLTKKIITARDPGEILKHTFEQNFLKNEAQLHTLDNQVSYIKMVRDQNELPLPVFEKLRDHCLKLHGYSINSHHMDSLCKEIIELEGEVQSIILDDIKISQNTLIKMCKTISSNPHITSVIFRNIRSCKISRKCIEYLSKVIHPESHQAGKFHRLTNLEIHNCLMKPEVVEKLTQILPNNKNLHKLVLTYLPLTEGSANNLIQFFSNNYNLEDINLSWCKIFPKSLALVVKSLQKIKNLRYLSLNGLNLDIKDYNLVFIESLSHLIVYVFLPIEYIPVSPCCEPYQHKSCFSACSDSQHSFFKEADFDSYDLEDHCYVLPGAVPKDLEFRL</sequence>
<organism evidence="3 4">
    <name type="scientific">Euplotes crassus</name>
    <dbReference type="NCBI Taxonomy" id="5936"/>
    <lineage>
        <taxon>Eukaryota</taxon>
        <taxon>Sar</taxon>
        <taxon>Alveolata</taxon>
        <taxon>Ciliophora</taxon>
        <taxon>Intramacronucleata</taxon>
        <taxon>Spirotrichea</taxon>
        <taxon>Hypotrichia</taxon>
        <taxon>Euplotida</taxon>
        <taxon>Euplotidae</taxon>
        <taxon>Moneuplotes</taxon>
    </lineage>
</organism>
<feature type="region of interest" description="Disordered" evidence="2">
    <location>
        <begin position="56"/>
        <end position="94"/>
    </location>
</feature>
<dbReference type="EMBL" id="CAMPGE010018470">
    <property type="protein sequence ID" value="CAI2376885.1"/>
    <property type="molecule type" value="Genomic_DNA"/>
</dbReference>
<protein>
    <submittedName>
        <fullName evidence="3">Uncharacterized protein</fullName>
    </submittedName>
</protein>
<keyword evidence="4" id="KW-1185">Reference proteome</keyword>
<evidence type="ECO:0000313" key="4">
    <source>
        <dbReference type="Proteomes" id="UP001295684"/>
    </source>
</evidence>
<comment type="caution">
    <text evidence="3">The sequence shown here is derived from an EMBL/GenBank/DDBJ whole genome shotgun (WGS) entry which is preliminary data.</text>
</comment>
<evidence type="ECO:0000313" key="3">
    <source>
        <dbReference type="EMBL" id="CAI2376885.1"/>
    </source>
</evidence>
<dbReference type="Proteomes" id="UP001295684">
    <property type="component" value="Unassembled WGS sequence"/>
</dbReference>
<dbReference type="SUPFAM" id="SSF52047">
    <property type="entry name" value="RNI-like"/>
    <property type="match status" value="1"/>
</dbReference>
<evidence type="ECO:0000256" key="1">
    <source>
        <dbReference type="SAM" id="Coils"/>
    </source>
</evidence>
<gene>
    <name evidence="3" type="ORF">ECRASSUSDP1_LOCUS18262</name>
</gene>
<accession>A0AAD1XR32</accession>
<proteinExistence type="predicted"/>
<dbReference type="InterPro" id="IPR032675">
    <property type="entry name" value="LRR_dom_sf"/>
</dbReference>
<name>A0AAD1XR32_EUPCR</name>
<reference evidence="3" key="1">
    <citation type="submission" date="2023-07" db="EMBL/GenBank/DDBJ databases">
        <authorList>
            <consortium name="AG Swart"/>
            <person name="Singh M."/>
            <person name="Singh A."/>
            <person name="Seah K."/>
            <person name="Emmerich C."/>
        </authorList>
    </citation>
    <scope>NUCLEOTIDE SEQUENCE</scope>
    <source>
        <strain evidence="3">DP1</strain>
    </source>
</reference>